<keyword evidence="1" id="KW-0560">Oxidoreductase</keyword>
<dbReference type="SUPFAM" id="SSF51905">
    <property type="entry name" value="FAD/NAD(P)-binding domain"/>
    <property type="match status" value="1"/>
</dbReference>
<feature type="domain" description="FAD dependent oxidoreductase" evidence="2">
    <location>
        <begin position="5"/>
        <end position="344"/>
    </location>
</feature>
<dbReference type="Gene3D" id="3.30.9.10">
    <property type="entry name" value="D-Amino Acid Oxidase, subunit A, domain 2"/>
    <property type="match status" value="1"/>
</dbReference>
<dbReference type="SUPFAM" id="SSF54373">
    <property type="entry name" value="FAD-linked reductases, C-terminal domain"/>
    <property type="match status" value="1"/>
</dbReference>
<accession>A0ABQ3E223</accession>
<comment type="caution">
    <text evidence="3">The sequence shown here is derived from an EMBL/GenBank/DDBJ whole genome shotgun (WGS) entry which is preliminary data.</text>
</comment>
<dbReference type="InterPro" id="IPR006076">
    <property type="entry name" value="FAD-dep_OxRdtase"/>
</dbReference>
<evidence type="ECO:0000313" key="3">
    <source>
        <dbReference type="EMBL" id="GHB23808.1"/>
    </source>
</evidence>
<name>A0ABQ3E223_9GAMM</name>
<dbReference type="Pfam" id="PF01266">
    <property type="entry name" value="DAO"/>
    <property type="match status" value="1"/>
</dbReference>
<dbReference type="InterPro" id="IPR036188">
    <property type="entry name" value="FAD/NAD-bd_sf"/>
</dbReference>
<dbReference type="EMBL" id="BMZI01000005">
    <property type="protein sequence ID" value="GHB23808.1"/>
    <property type="molecule type" value="Genomic_DNA"/>
</dbReference>
<evidence type="ECO:0000256" key="1">
    <source>
        <dbReference type="ARBA" id="ARBA00023002"/>
    </source>
</evidence>
<gene>
    <name evidence="3" type="ORF">GCM10009038_23460</name>
</gene>
<organism evidence="3 4">
    <name type="scientific">Salinicola rhizosphaerae</name>
    <dbReference type="NCBI Taxonomy" id="1443141"/>
    <lineage>
        <taxon>Bacteria</taxon>
        <taxon>Pseudomonadati</taxon>
        <taxon>Pseudomonadota</taxon>
        <taxon>Gammaproteobacteria</taxon>
        <taxon>Oceanospirillales</taxon>
        <taxon>Halomonadaceae</taxon>
        <taxon>Salinicola</taxon>
    </lineage>
</organism>
<evidence type="ECO:0000259" key="2">
    <source>
        <dbReference type="Pfam" id="PF01266"/>
    </source>
</evidence>
<sequence>MANYDFAVVGGGLVGSAIAYGLCSSGHRVAVLDEGDVAYRASRGNFGLVWVQSKGLGMPNYSDWSQSSSRLWLELAPELKALTGIDVQHRRPGGVHLCHTEQDWLARRETLNRLAGQTQGSFRFEMLDHQALAALVPAIGGDVFGASWTEMDGHANPLYLLRALHAGIAHRGGHYLQGSAVRWVHRDGSGFRLKRDSGDVLCGSVILAAGLGNRGLAEQVGLEAPLAPNRGEVLITERVAPLLELPTTYLRQTGEGSLQIGDSHEDVGMNDGTRTAVLADIASRALRAFPRLKDVRIVRSWGALRVMTPDGCPIYQASETHPGAYLACCHSGVTLAAVHAKRLAPWISGSACPEEIIPLTAERFHVRVPETA</sequence>
<protein>
    <submittedName>
        <fullName evidence="3">FAD-dependent oxidoreductase</fullName>
    </submittedName>
</protein>
<evidence type="ECO:0000313" key="4">
    <source>
        <dbReference type="Proteomes" id="UP000646745"/>
    </source>
</evidence>
<proteinExistence type="predicted"/>
<dbReference type="PANTHER" id="PTHR13847:SF287">
    <property type="entry name" value="FAD-DEPENDENT OXIDOREDUCTASE DOMAIN-CONTAINING PROTEIN 1"/>
    <property type="match status" value="1"/>
</dbReference>
<dbReference type="Proteomes" id="UP000646745">
    <property type="component" value="Unassembled WGS sequence"/>
</dbReference>
<dbReference type="Gene3D" id="3.50.50.60">
    <property type="entry name" value="FAD/NAD(P)-binding domain"/>
    <property type="match status" value="1"/>
</dbReference>
<keyword evidence="4" id="KW-1185">Reference proteome</keyword>
<reference evidence="4" key="1">
    <citation type="journal article" date="2019" name="Int. J. Syst. Evol. Microbiol.">
        <title>The Global Catalogue of Microorganisms (GCM) 10K type strain sequencing project: providing services to taxonomists for standard genome sequencing and annotation.</title>
        <authorList>
            <consortium name="The Broad Institute Genomics Platform"/>
            <consortium name="The Broad Institute Genome Sequencing Center for Infectious Disease"/>
            <person name="Wu L."/>
            <person name="Ma J."/>
        </authorList>
    </citation>
    <scope>NUCLEOTIDE SEQUENCE [LARGE SCALE GENOMIC DNA]</scope>
    <source>
        <strain evidence="4">KCTC 32998</strain>
    </source>
</reference>
<dbReference type="RefSeq" id="WP_189444902.1">
    <property type="nucleotide sequence ID" value="NZ_BMZI01000005.1"/>
</dbReference>
<dbReference type="PANTHER" id="PTHR13847">
    <property type="entry name" value="SARCOSINE DEHYDROGENASE-RELATED"/>
    <property type="match status" value="1"/>
</dbReference>